<feature type="chain" id="PRO_5040281569" evidence="1">
    <location>
        <begin position="22"/>
        <end position="92"/>
    </location>
</feature>
<comment type="caution">
    <text evidence="2">The sequence shown here is derived from an EMBL/GenBank/DDBJ whole genome shotgun (WGS) entry which is preliminary data.</text>
</comment>
<evidence type="ECO:0000256" key="1">
    <source>
        <dbReference type="SAM" id="SignalP"/>
    </source>
</evidence>
<dbReference type="AlphaFoldDB" id="A0A9P6A7H3"/>
<dbReference type="Proteomes" id="UP000807025">
    <property type="component" value="Unassembled WGS sequence"/>
</dbReference>
<name>A0A9P6A7H3_PLEER</name>
<accession>A0A9P6A7H3</accession>
<feature type="signal peptide" evidence="1">
    <location>
        <begin position="1"/>
        <end position="21"/>
    </location>
</feature>
<sequence>MQSITFLLTLTLCFAASHVTSSPTPDPSPEPIDPKLAVAVASNHNMGCVNGCPDSKVALSDSQENGALSSFDFPRDTRLILASTSLLYFGLI</sequence>
<evidence type="ECO:0000313" key="3">
    <source>
        <dbReference type="Proteomes" id="UP000807025"/>
    </source>
</evidence>
<dbReference type="EMBL" id="MU154523">
    <property type="protein sequence ID" value="KAF9501333.1"/>
    <property type="molecule type" value="Genomic_DNA"/>
</dbReference>
<organism evidence="2 3">
    <name type="scientific">Pleurotus eryngii</name>
    <name type="common">Boletus of the steppes</name>
    <dbReference type="NCBI Taxonomy" id="5323"/>
    <lineage>
        <taxon>Eukaryota</taxon>
        <taxon>Fungi</taxon>
        <taxon>Dikarya</taxon>
        <taxon>Basidiomycota</taxon>
        <taxon>Agaricomycotina</taxon>
        <taxon>Agaricomycetes</taxon>
        <taxon>Agaricomycetidae</taxon>
        <taxon>Agaricales</taxon>
        <taxon>Pleurotineae</taxon>
        <taxon>Pleurotaceae</taxon>
        <taxon>Pleurotus</taxon>
    </lineage>
</organism>
<proteinExistence type="predicted"/>
<keyword evidence="3" id="KW-1185">Reference proteome</keyword>
<protein>
    <submittedName>
        <fullName evidence="2">Uncharacterized protein</fullName>
    </submittedName>
</protein>
<evidence type="ECO:0000313" key="2">
    <source>
        <dbReference type="EMBL" id="KAF9501333.1"/>
    </source>
</evidence>
<gene>
    <name evidence="2" type="ORF">BDN71DRAFT_1438850</name>
</gene>
<reference evidence="2" key="1">
    <citation type="submission" date="2020-11" db="EMBL/GenBank/DDBJ databases">
        <authorList>
            <consortium name="DOE Joint Genome Institute"/>
            <person name="Ahrendt S."/>
            <person name="Riley R."/>
            <person name="Andreopoulos W."/>
            <person name="Labutti K."/>
            <person name="Pangilinan J."/>
            <person name="Ruiz-Duenas F.J."/>
            <person name="Barrasa J.M."/>
            <person name="Sanchez-Garcia M."/>
            <person name="Camarero S."/>
            <person name="Miyauchi S."/>
            <person name="Serrano A."/>
            <person name="Linde D."/>
            <person name="Babiker R."/>
            <person name="Drula E."/>
            <person name="Ayuso-Fernandez I."/>
            <person name="Pacheco R."/>
            <person name="Padilla G."/>
            <person name="Ferreira P."/>
            <person name="Barriuso J."/>
            <person name="Kellner H."/>
            <person name="Castanera R."/>
            <person name="Alfaro M."/>
            <person name="Ramirez L."/>
            <person name="Pisabarro A.G."/>
            <person name="Kuo A."/>
            <person name="Tritt A."/>
            <person name="Lipzen A."/>
            <person name="He G."/>
            <person name="Yan M."/>
            <person name="Ng V."/>
            <person name="Cullen D."/>
            <person name="Martin F."/>
            <person name="Rosso M.-N."/>
            <person name="Henrissat B."/>
            <person name="Hibbett D."/>
            <person name="Martinez A.T."/>
            <person name="Grigoriev I.V."/>
        </authorList>
    </citation>
    <scope>NUCLEOTIDE SEQUENCE</scope>
    <source>
        <strain evidence="2">ATCC 90797</strain>
    </source>
</reference>
<keyword evidence="1" id="KW-0732">Signal</keyword>